<evidence type="ECO:0000256" key="1">
    <source>
        <dbReference type="ARBA" id="ARBA00022837"/>
    </source>
</evidence>
<keyword evidence="4" id="KW-0378">Hydrolase</keyword>
<accession>A0A1Q9C2Q7</accession>
<reference evidence="4 5" key="1">
    <citation type="submission" date="2016-02" db="EMBL/GenBank/DDBJ databases">
        <title>Genome analysis of coral dinoflagellate symbionts highlights evolutionary adaptations to a symbiotic lifestyle.</title>
        <authorList>
            <person name="Aranda M."/>
            <person name="Li Y."/>
            <person name="Liew Y.J."/>
            <person name="Baumgarten S."/>
            <person name="Simakov O."/>
            <person name="Wilson M."/>
            <person name="Piel J."/>
            <person name="Ashoor H."/>
            <person name="Bougouffa S."/>
            <person name="Bajic V.B."/>
            <person name="Ryu T."/>
            <person name="Ravasi T."/>
            <person name="Bayer T."/>
            <person name="Micklem G."/>
            <person name="Kim H."/>
            <person name="Bhak J."/>
            <person name="Lajeunesse T.C."/>
            <person name="Voolstra C.R."/>
        </authorList>
    </citation>
    <scope>NUCLEOTIDE SEQUENCE [LARGE SCALE GENOMIC DNA]</scope>
    <source>
        <strain evidence="4 5">CCMP2467</strain>
    </source>
</reference>
<sequence length="1114" mass="119533">MDYYRCAEKKKRNNTHPELRRCRLVVVGTEVGGRFGTEVVQFLRLLARHRAAAVPRLSRPAANIAWVACWSGLIAVAMQRAFAAFLLELPPAADLGDGPGPELHELLAEVPLGGRRVPVIGEANISLALLDRALAFVPFKAWLSKLERNSDSFSLHRIYIQSVDMFGNRVGFVKLKSEVTDRDGDSLAGICFLRGGSVAVLVILECAEDGFEHCVQVQIDNVCTAQPRNMALPAGMLDGNGDFSGAMAREMEEETGIKCDAANLVDMTALAYGEKFEGMYPSVGACDEFIRLFLFKRVMPQRDIAALEGRLMGLREENEKIQLCLVPLKDLWRLSSDSKALSALLLYSKLKETGQLVCSAVAGIGIGLFGCLLSAADHIRRRNGGLHTVRSRFFSWIGMIGSVVFGLASLVGLVFGSVSLATVVRAGSTLPANAIFSPGLCEQLPGQMFGLRPLVRDDVLGTLVTISGIISFTIFQGWSDYQHDQSEPGVCSSGSVPRCGSHIDLLVFAACCAVRSAFMDLAAKGWSSSSKVSESGGGVSFGLASPTFWTALSLNVVFLILMRWSTIYGCRCDVLMFVPLNTTANIILSVASGMICLSEYKSVKSWSGLCTAGLSMLCGIFMLVTGSPDPAKSQSRSDPPGEISRLSAFGEDFPRIRALLGMIEGCLAENLSDRRETAGGVFDIISEELTRYLPDRGLGYSERMQPTPRRLCKPLAALSLLLLVFADVSKLLGFVGSRGVGSRRPSVARAAEYKQVAVAGATGRLGRFVVSELLSKEDELQVIALTRNVSRAEEFLPVDNDKLKVVTWDPAADQAAAEEAVADADVALWCAEGRKGIVALGNAFKAKGQRPSGSARVIMCSSAAITRPTWSAEQKSRMSGAADIPIVRLNPGGLLDEKRAAEQALRDTGASYAVARPTGLKDDWPAGRPVVSQGDVAVGRTSRQDLASMLVQLLDEPEATGKTFEVLTVPGYPKPREGYGEALGRLEADTAAASESSSLQQRLFVLISAMSPPNPLQQLKDLFDCFDKDTSGALSVQGLSHIADSDSRELHELLVAADINADGVITRTEWDEHVSSWLEGHEGQVQAILDAASGITEEVLRGLAEVGGTPGAAL</sequence>
<evidence type="ECO:0000313" key="5">
    <source>
        <dbReference type="Proteomes" id="UP000186817"/>
    </source>
</evidence>
<keyword evidence="2" id="KW-0472">Membrane</keyword>
<dbReference type="InterPro" id="IPR016040">
    <property type="entry name" value="NAD(P)-bd_dom"/>
</dbReference>
<keyword evidence="1" id="KW-0106">Calcium</keyword>
<dbReference type="EMBL" id="LSRX01001822">
    <property type="protein sequence ID" value="OLP77191.1"/>
    <property type="molecule type" value="Genomic_DNA"/>
</dbReference>
<dbReference type="PROSITE" id="PS00018">
    <property type="entry name" value="EF_HAND_1"/>
    <property type="match status" value="1"/>
</dbReference>
<dbReference type="PANTHER" id="PTHR15020">
    <property type="entry name" value="FLAVIN REDUCTASE-RELATED"/>
    <property type="match status" value="1"/>
</dbReference>
<dbReference type="InterPro" id="IPR015797">
    <property type="entry name" value="NUDIX_hydrolase-like_dom_sf"/>
</dbReference>
<keyword evidence="2" id="KW-1133">Transmembrane helix</keyword>
<dbReference type="SUPFAM" id="SSF55811">
    <property type="entry name" value="Nudix"/>
    <property type="match status" value="1"/>
</dbReference>
<dbReference type="OrthoDB" id="10249920at2759"/>
<evidence type="ECO:0000256" key="2">
    <source>
        <dbReference type="SAM" id="Phobius"/>
    </source>
</evidence>
<organism evidence="4 5">
    <name type="scientific">Symbiodinium microadriaticum</name>
    <name type="common">Dinoflagellate</name>
    <name type="synonym">Zooxanthella microadriatica</name>
    <dbReference type="NCBI Taxonomy" id="2951"/>
    <lineage>
        <taxon>Eukaryota</taxon>
        <taxon>Sar</taxon>
        <taxon>Alveolata</taxon>
        <taxon>Dinophyceae</taxon>
        <taxon>Suessiales</taxon>
        <taxon>Symbiodiniaceae</taxon>
        <taxon>Symbiodinium</taxon>
    </lineage>
</organism>
<dbReference type="InterPro" id="IPR011992">
    <property type="entry name" value="EF-hand-dom_pair"/>
</dbReference>
<feature type="transmembrane region" description="Helical" evidence="2">
    <location>
        <begin position="715"/>
        <end position="736"/>
    </location>
</feature>
<keyword evidence="5" id="KW-1185">Reference proteome</keyword>
<keyword evidence="2" id="KW-0812">Transmembrane</keyword>
<dbReference type="AlphaFoldDB" id="A0A1Q9C2Q7"/>
<dbReference type="Pfam" id="PF00293">
    <property type="entry name" value="NUDIX"/>
    <property type="match status" value="1"/>
</dbReference>
<dbReference type="PROSITE" id="PS51462">
    <property type="entry name" value="NUDIX"/>
    <property type="match status" value="1"/>
</dbReference>
<dbReference type="Pfam" id="PF13460">
    <property type="entry name" value="NAD_binding_10"/>
    <property type="match status" value="1"/>
</dbReference>
<gene>
    <name evidence="4" type="primary">NUDT14</name>
    <name evidence="4" type="ORF">AK812_SmicGene42771</name>
</gene>
<feature type="non-terminal residue" evidence="4">
    <location>
        <position position="1114"/>
    </location>
</feature>
<dbReference type="SUPFAM" id="SSF47473">
    <property type="entry name" value="EF-hand"/>
    <property type="match status" value="1"/>
</dbReference>
<dbReference type="GO" id="GO:0016787">
    <property type="term" value="F:hydrolase activity"/>
    <property type="evidence" value="ECO:0007669"/>
    <property type="project" value="UniProtKB-KW"/>
</dbReference>
<dbReference type="Gene3D" id="3.40.50.720">
    <property type="entry name" value="NAD(P)-binding Rossmann-like Domain"/>
    <property type="match status" value="1"/>
</dbReference>
<dbReference type="Gene3D" id="3.90.79.10">
    <property type="entry name" value="Nucleoside Triphosphate Pyrophosphohydrolase"/>
    <property type="match status" value="1"/>
</dbReference>
<dbReference type="InterPro" id="IPR018247">
    <property type="entry name" value="EF_Hand_1_Ca_BS"/>
</dbReference>
<comment type="caution">
    <text evidence="4">The sequence shown here is derived from an EMBL/GenBank/DDBJ whole genome shotgun (WGS) entry which is preliminary data.</text>
</comment>
<evidence type="ECO:0000259" key="3">
    <source>
        <dbReference type="PROSITE" id="PS51462"/>
    </source>
</evidence>
<feature type="domain" description="Nudix hydrolase" evidence="3">
    <location>
        <begin position="193"/>
        <end position="348"/>
    </location>
</feature>
<dbReference type="Gene3D" id="1.10.238.10">
    <property type="entry name" value="EF-hand"/>
    <property type="match status" value="1"/>
</dbReference>
<dbReference type="CDD" id="cd03424">
    <property type="entry name" value="NUDIX_ADPRase_Nudt5_UGPPase_Nudt14"/>
    <property type="match status" value="1"/>
</dbReference>
<dbReference type="Proteomes" id="UP000186817">
    <property type="component" value="Unassembled WGS sequence"/>
</dbReference>
<feature type="transmembrane region" description="Helical" evidence="2">
    <location>
        <begin position="459"/>
        <end position="478"/>
    </location>
</feature>
<evidence type="ECO:0000313" key="4">
    <source>
        <dbReference type="EMBL" id="OLP77191.1"/>
    </source>
</evidence>
<dbReference type="InterPro" id="IPR000086">
    <property type="entry name" value="NUDIX_hydrolase_dom"/>
</dbReference>
<feature type="transmembrane region" description="Helical" evidence="2">
    <location>
        <begin position="538"/>
        <end position="562"/>
    </location>
</feature>
<feature type="transmembrane region" description="Helical" evidence="2">
    <location>
        <begin position="606"/>
        <end position="626"/>
    </location>
</feature>
<name>A0A1Q9C2Q7_SYMMI</name>
<feature type="transmembrane region" description="Helical" evidence="2">
    <location>
        <begin position="574"/>
        <end position="600"/>
    </location>
</feature>
<proteinExistence type="predicted"/>
<feature type="transmembrane region" description="Helical" evidence="2">
    <location>
        <begin position="393"/>
        <end position="415"/>
    </location>
</feature>
<dbReference type="SUPFAM" id="SSF51735">
    <property type="entry name" value="NAD(P)-binding Rossmann-fold domains"/>
    <property type="match status" value="1"/>
</dbReference>
<dbReference type="InterPro" id="IPR036291">
    <property type="entry name" value="NAD(P)-bd_dom_sf"/>
</dbReference>
<dbReference type="PANTHER" id="PTHR15020:SF11">
    <property type="entry name" value="OS06G0360300 PROTEIN"/>
    <property type="match status" value="1"/>
</dbReference>
<protein>
    <submittedName>
        <fullName evidence="4">Nudix hydrolase 14, chloroplastic</fullName>
    </submittedName>
</protein>
<feature type="transmembrane region" description="Helical" evidence="2">
    <location>
        <begin position="354"/>
        <end position="373"/>
    </location>
</feature>